<dbReference type="SUPFAM" id="SSF52540">
    <property type="entry name" value="P-loop containing nucleoside triphosphate hydrolases"/>
    <property type="match status" value="1"/>
</dbReference>
<proteinExistence type="predicted"/>
<evidence type="ECO:0000313" key="3">
    <source>
        <dbReference type="Proteomes" id="UP001501736"/>
    </source>
</evidence>
<feature type="region of interest" description="Disordered" evidence="1">
    <location>
        <begin position="313"/>
        <end position="370"/>
    </location>
</feature>
<evidence type="ECO:0000256" key="1">
    <source>
        <dbReference type="SAM" id="MobiDB-lite"/>
    </source>
</evidence>
<organism evidence="2 3">
    <name type="scientific">Nesterenkonia halobia</name>
    <dbReference type="NCBI Taxonomy" id="37922"/>
    <lineage>
        <taxon>Bacteria</taxon>
        <taxon>Bacillati</taxon>
        <taxon>Actinomycetota</taxon>
        <taxon>Actinomycetes</taxon>
        <taxon>Micrococcales</taxon>
        <taxon>Micrococcaceae</taxon>
        <taxon>Nesterenkonia</taxon>
    </lineage>
</organism>
<accession>A0ABP6RJG2</accession>
<name>A0ABP6RJG2_9MICC</name>
<evidence type="ECO:0000313" key="2">
    <source>
        <dbReference type="EMBL" id="GAA3284485.1"/>
    </source>
</evidence>
<gene>
    <name evidence="2" type="ORF">GCM10020260_15100</name>
</gene>
<comment type="caution">
    <text evidence="2">The sequence shown here is derived from an EMBL/GenBank/DDBJ whole genome shotgun (WGS) entry which is preliminary data.</text>
</comment>
<dbReference type="Proteomes" id="UP001501736">
    <property type="component" value="Unassembled WGS sequence"/>
</dbReference>
<protein>
    <recommendedName>
        <fullName evidence="4">AAA domain-containing protein</fullName>
    </recommendedName>
</protein>
<dbReference type="Gene3D" id="3.40.50.300">
    <property type="entry name" value="P-loop containing nucleotide triphosphate hydrolases"/>
    <property type="match status" value="1"/>
</dbReference>
<evidence type="ECO:0008006" key="4">
    <source>
        <dbReference type="Google" id="ProtNLM"/>
    </source>
</evidence>
<reference evidence="3" key="1">
    <citation type="journal article" date="2019" name="Int. J. Syst. Evol. Microbiol.">
        <title>The Global Catalogue of Microorganisms (GCM) 10K type strain sequencing project: providing services to taxonomists for standard genome sequencing and annotation.</title>
        <authorList>
            <consortium name="The Broad Institute Genomics Platform"/>
            <consortium name="The Broad Institute Genome Sequencing Center for Infectious Disease"/>
            <person name="Wu L."/>
            <person name="Ma J."/>
        </authorList>
    </citation>
    <scope>NUCLEOTIDE SEQUENCE [LARGE SCALE GENOMIC DNA]</scope>
    <source>
        <strain evidence="3">JCM 11483</strain>
    </source>
</reference>
<dbReference type="Pfam" id="PF13481">
    <property type="entry name" value="AAA_25"/>
    <property type="match status" value="1"/>
</dbReference>
<keyword evidence="3" id="KW-1185">Reference proteome</keyword>
<dbReference type="RefSeq" id="WP_344719869.1">
    <property type="nucleotide sequence ID" value="NZ_BAAAYG010000005.1"/>
</dbReference>
<dbReference type="InterPro" id="IPR027417">
    <property type="entry name" value="P-loop_NTPase"/>
</dbReference>
<sequence>MSEPSTDALAGSFNAEWLLCQQFPPIEYAVPGIVPEGLTLLVAPPKIGKSWMVLDFAVTAAVGGRALHAVDVRHRPVLYLALEDGPRRLQNRLHALGAGIGSPDLTFMTDVVNAHETIREYLQRNDGKHPLVIVDTLGKIKGVYNGNDSYGADYEHTASLKGLVDMHPGSALLVVHHTRKGQSADFVDSVSGTQGIAGAADTILTLQRERNDGSATLNVTSRDASEGQYAVSFADGRWSLEGSTLAEAAQAVQQREATEGVGDDMSTIVSVVHQHPDGIKRADLIEESGLPAQRVDTYLNRAVKAGRVARSGRGTYTPVRSERSESFADSDDGNLTHLSQLTGGTGDPTPPQEQVWSSPLNLEHQRRAAS</sequence>
<dbReference type="EMBL" id="BAAAYG010000005">
    <property type="protein sequence ID" value="GAA3284485.1"/>
    <property type="molecule type" value="Genomic_DNA"/>
</dbReference>